<dbReference type="InterPro" id="IPR036864">
    <property type="entry name" value="Zn2-C6_fun-type_DNA-bd_sf"/>
</dbReference>
<dbReference type="Pfam" id="PF04082">
    <property type="entry name" value="Fungal_trans"/>
    <property type="match status" value="1"/>
</dbReference>
<dbReference type="AlphaFoldDB" id="A0A8H7ZDK3"/>
<feature type="compositionally biased region" description="Polar residues" evidence="7">
    <location>
        <begin position="950"/>
        <end position="972"/>
    </location>
</feature>
<feature type="region of interest" description="Disordered" evidence="7">
    <location>
        <begin position="185"/>
        <end position="219"/>
    </location>
</feature>
<organism evidence="9 10">
    <name type="scientific">Candida metapsilosis</name>
    <dbReference type="NCBI Taxonomy" id="273372"/>
    <lineage>
        <taxon>Eukaryota</taxon>
        <taxon>Fungi</taxon>
        <taxon>Dikarya</taxon>
        <taxon>Ascomycota</taxon>
        <taxon>Saccharomycotina</taxon>
        <taxon>Pichiomycetes</taxon>
        <taxon>Debaryomycetaceae</taxon>
        <taxon>Candida/Lodderomyces clade</taxon>
        <taxon>Candida</taxon>
    </lineage>
</organism>
<evidence type="ECO:0000256" key="2">
    <source>
        <dbReference type="ARBA" id="ARBA00022723"/>
    </source>
</evidence>
<keyword evidence="2" id="KW-0479">Metal-binding</keyword>
<gene>
    <name evidence="9" type="ORF">I9W82_004112</name>
</gene>
<feature type="compositionally biased region" description="Polar residues" evidence="7">
    <location>
        <begin position="850"/>
        <end position="868"/>
    </location>
</feature>
<dbReference type="SUPFAM" id="SSF57701">
    <property type="entry name" value="Zn2/Cys6 DNA-binding domain"/>
    <property type="match status" value="1"/>
</dbReference>
<feature type="compositionally biased region" description="Low complexity" evidence="7">
    <location>
        <begin position="9"/>
        <end position="67"/>
    </location>
</feature>
<dbReference type="EMBL" id="JAEOAQ010000005">
    <property type="protein sequence ID" value="KAG5418584.1"/>
    <property type="molecule type" value="Genomic_DNA"/>
</dbReference>
<evidence type="ECO:0000256" key="4">
    <source>
        <dbReference type="ARBA" id="ARBA00023125"/>
    </source>
</evidence>
<evidence type="ECO:0000256" key="3">
    <source>
        <dbReference type="ARBA" id="ARBA00023015"/>
    </source>
</evidence>
<feature type="region of interest" description="Disordered" evidence="7">
    <location>
        <begin position="1"/>
        <end position="93"/>
    </location>
</feature>
<comment type="caution">
    <text evidence="9">The sequence shown here is derived from an EMBL/GenBank/DDBJ whole genome shotgun (WGS) entry which is preliminary data.</text>
</comment>
<dbReference type="PANTHER" id="PTHR46910:SF37">
    <property type="entry name" value="ZN(II)2CYS6 TRANSCRIPTION FACTOR (EUROFUNG)"/>
    <property type="match status" value="1"/>
</dbReference>
<feature type="compositionally biased region" description="Basic and acidic residues" evidence="7">
    <location>
        <begin position="147"/>
        <end position="156"/>
    </location>
</feature>
<dbReference type="RefSeq" id="XP_067547700.1">
    <property type="nucleotide sequence ID" value="XM_067693151.1"/>
</dbReference>
<dbReference type="PANTHER" id="PTHR46910">
    <property type="entry name" value="TRANSCRIPTION FACTOR PDR1"/>
    <property type="match status" value="1"/>
</dbReference>
<dbReference type="SMART" id="SM00066">
    <property type="entry name" value="GAL4"/>
    <property type="match status" value="1"/>
</dbReference>
<feature type="region of interest" description="Disordered" evidence="7">
    <location>
        <begin position="1020"/>
        <end position="1051"/>
    </location>
</feature>
<protein>
    <submittedName>
        <fullName evidence="9">HAL9</fullName>
    </submittedName>
</protein>
<proteinExistence type="predicted"/>
<feature type="compositionally biased region" description="Polar residues" evidence="7">
    <location>
        <begin position="1025"/>
        <end position="1037"/>
    </location>
</feature>
<dbReference type="Pfam" id="PF00172">
    <property type="entry name" value="Zn_clus"/>
    <property type="match status" value="1"/>
</dbReference>
<keyword evidence="4" id="KW-0238">DNA-binding</keyword>
<dbReference type="CDD" id="cd00067">
    <property type="entry name" value="GAL4"/>
    <property type="match status" value="1"/>
</dbReference>
<dbReference type="PROSITE" id="PS00463">
    <property type="entry name" value="ZN2_CY6_FUNGAL_1"/>
    <property type="match status" value="1"/>
</dbReference>
<evidence type="ECO:0000256" key="7">
    <source>
        <dbReference type="SAM" id="MobiDB-lite"/>
    </source>
</evidence>
<feature type="compositionally biased region" description="Basic and acidic residues" evidence="7">
    <location>
        <begin position="203"/>
        <end position="216"/>
    </location>
</feature>
<dbReference type="GO" id="GO:0006351">
    <property type="term" value="P:DNA-templated transcription"/>
    <property type="evidence" value="ECO:0007669"/>
    <property type="project" value="InterPro"/>
</dbReference>
<dbReference type="GO" id="GO:0005634">
    <property type="term" value="C:nucleus"/>
    <property type="evidence" value="ECO:0007669"/>
    <property type="project" value="UniProtKB-SubCell"/>
</dbReference>
<keyword evidence="10" id="KW-1185">Reference proteome</keyword>
<dbReference type="InterPro" id="IPR050987">
    <property type="entry name" value="AtrR-like"/>
</dbReference>
<dbReference type="GeneID" id="93652741"/>
<evidence type="ECO:0000259" key="8">
    <source>
        <dbReference type="PROSITE" id="PS50048"/>
    </source>
</evidence>
<dbReference type="GO" id="GO:0008270">
    <property type="term" value="F:zinc ion binding"/>
    <property type="evidence" value="ECO:0007669"/>
    <property type="project" value="InterPro"/>
</dbReference>
<dbReference type="GO" id="GO:0000981">
    <property type="term" value="F:DNA-binding transcription factor activity, RNA polymerase II-specific"/>
    <property type="evidence" value="ECO:0007669"/>
    <property type="project" value="InterPro"/>
</dbReference>
<feature type="compositionally biased region" description="Polar residues" evidence="7">
    <location>
        <begin position="983"/>
        <end position="995"/>
    </location>
</feature>
<comment type="subcellular location">
    <subcellularLocation>
        <location evidence="1">Nucleus</location>
    </subcellularLocation>
</comment>
<evidence type="ECO:0000313" key="9">
    <source>
        <dbReference type="EMBL" id="KAG5418584.1"/>
    </source>
</evidence>
<dbReference type="InterPro" id="IPR001138">
    <property type="entry name" value="Zn2Cys6_DnaBD"/>
</dbReference>
<evidence type="ECO:0000256" key="5">
    <source>
        <dbReference type="ARBA" id="ARBA00023163"/>
    </source>
</evidence>
<evidence type="ECO:0000256" key="6">
    <source>
        <dbReference type="ARBA" id="ARBA00023242"/>
    </source>
</evidence>
<keyword evidence="5" id="KW-0804">Transcription</keyword>
<feature type="compositionally biased region" description="Low complexity" evidence="7">
    <location>
        <begin position="869"/>
        <end position="893"/>
    </location>
</feature>
<dbReference type="Proteomes" id="UP000669133">
    <property type="component" value="Unassembled WGS sequence"/>
</dbReference>
<feature type="region of interest" description="Disordered" evidence="7">
    <location>
        <begin position="127"/>
        <end position="161"/>
    </location>
</feature>
<feature type="domain" description="Zn(2)-C6 fungal-type" evidence="8">
    <location>
        <begin position="95"/>
        <end position="125"/>
    </location>
</feature>
<evidence type="ECO:0000256" key="1">
    <source>
        <dbReference type="ARBA" id="ARBA00004123"/>
    </source>
</evidence>
<dbReference type="InterPro" id="IPR007219">
    <property type="entry name" value="XnlR_reg_dom"/>
</dbReference>
<reference evidence="9 10" key="1">
    <citation type="submission" date="2020-12" db="EMBL/GenBank/DDBJ databases">
        <title>Effect of drift, selection, and recombination on the evolution of hybrid genomes in Candida yeast pathogens.</title>
        <authorList>
            <person name="Mixao V."/>
            <person name="Ksiezopolska E."/>
            <person name="Saus E."/>
            <person name="Boekhout T."/>
            <person name="Gacser A."/>
            <person name="Gabaldon T."/>
        </authorList>
    </citation>
    <scope>NUCLEOTIDE SEQUENCE [LARGE SCALE GENOMIC DNA]</scope>
    <source>
        <strain evidence="9 10">BP57</strain>
    </source>
</reference>
<feature type="compositionally biased region" description="Polar residues" evidence="7">
    <location>
        <begin position="894"/>
        <end position="904"/>
    </location>
</feature>
<dbReference type="Gene3D" id="4.10.240.10">
    <property type="entry name" value="Zn(2)-C6 fungal-type DNA-binding domain"/>
    <property type="match status" value="1"/>
</dbReference>
<feature type="region of interest" description="Disordered" evidence="7">
    <location>
        <begin position="850"/>
        <end position="995"/>
    </location>
</feature>
<accession>A0A8H7ZDK3</accession>
<keyword evidence="3" id="KW-0805">Transcription regulation</keyword>
<name>A0A8H7ZDK3_9ASCO</name>
<feature type="compositionally biased region" description="Basic and acidic residues" evidence="7">
    <location>
        <begin position="973"/>
        <end position="982"/>
    </location>
</feature>
<evidence type="ECO:0000313" key="10">
    <source>
        <dbReference type="Proteomes" id="UP000669133"/>
    </source>
</evidence>
<sequence>MSDPLATIPSTSAHQSSPSQSNTTESSSQQQNPPSSSNSATTSISRRPRLQSSGTSGSTITQDSISIPLSPRQFDSSTHNQGEGLKRKRPRVSKACTYCRKKKVKCDGNLPCSNCKDNNEGECIYVADPEKKPKPPKPPKAPKVPKPKPEKPEKKTKAQTIDQVNSRLDRIEDLLGSLTEEIRGARKSTSDELQPTIADEETANLKDDGPEPRCIETNESSSYPEIKNNKFGSHGIIDIFSKSSLESLFRGLGPNNRTEVKDILLVGSIYNYYSHAFMDSICQPIKSVIRNRTDLMDNTFTDSSVPLELLNYLDDIYIVSYICEPSYIKSLFESYFKNNKKCYTKGLGPKLRSFTWSEFMIMSVSVALCISDVVDERNVTTMKKTSKHSSPLLQSMTNKQLVELDTKCFFSAVFYYNRLVLSCEGIETVQALALFVIYLQTVMSSIKSTHIPIAIATRYAQDLGFHRPETYEGLSWHERFMRKRLWWFCQTFEVAYCYRYGKPVQVREDGLTSLIDGDKSTLIMVQSSIDRMRALWEDAKISKNVSNLYELAENKTLHRSAAYFLYQLTKIRLQSFDWIYSISSQNMKLIKIFAYIDQINKQMRDLAKLFQPPITICYYNDPRFFFTTLNKPSDQVLAFDSGLNNFLSMYMNYYQHLMTINRVAIQEIPPGGTDEALAEKVSEYRHISLESARTILHIVKSFNLQTMSYTAFSWYLYEPFAAFCHLASVHFANPNSSEAETDLKLMIEVSLDFFSFKNSTRDVKIQRNCIRQKLYDLTTRYLLRIFMNITNKGLKTKLFSKNKALQTHLDLPQQFPEFYTPEGQLGMNQVSTSKVFEMWFRAYNFTDTESSADTTGVNRKPATSNNDKSGTATGNSESSGSGSGKSISSMSKGNTSTSASSEISNPIPEKGNKSPTNRKIDGILKRAVSPSSSTKVRSGFEEDYSENEAGYSQPQYSSHSIPFQQLHQSSQSTKEKLGDNHSQHSQTLEMPQSQYNSRQMSQLLYDPFSQLSHSLQPQAMFHGQPHQQRPLSSSQPHTYLAQHDPSSMPPPSNFMPNYAPRYSDTSSTASHQYLPNTVPQAHQIELQQNASGQQQHTSSMLGPQTAQLAGIVPSFQESFDPGNIMSIDNQQSEIWPQFGNEFVDGANMDEPRETPDE</sequence>
<dbReference type="GO" id="GO:0003677">
    <property type="term" value="F:DNA binding"/>
    <property type="evidence" value="ECO:0007669"/>
    <property type="project" value="UniProtKB-KW"/>
</dbReference>
<dbReference type="PROSITE" id="PS50048">
    <property type="entry name" value="ZN2_CY6_FUNGAL_2"/>
    <property type="match status" value="1"/>
</dbReference>
<dbReference type="CDD" id="cd12148">
    <property type="entry name" value="fungal_TF_MHR"/>
    <property type="match status" value="1"/>
</dbReference>
<keyword evidence="6" id="KW-0539">Nucleus</keyword>
<dbReference type="OrthoDB" id="2123952at2759"/>